<organism evidence="1 2">
    <name type="scientific">Datura stramonium</name>
    <name type="common">Jimsonweed</name>
    <name type="synonym">Common thornapple</name>
    <dbReference type="NCBI Taxonomy" id="4076"/>
    <lineage>
        <taxon>Eukaryota</taxon>
        <taxon>Viridiplantae</taxon>
        <taxon>Streptophyta</taxon>
        <taxon>Embryophyta</taxon>
        <taxon>Tracheophyta</taxon>
        <taxon>Spermatophyta</taxon>
        <taxon>Magnoliopsida</taxon>
        <taxon>eudicotyledons</taxon>
        <taxon>Gunneridae</taxon>
        <taxon>Pentapetalae</taxon>
        <taxon>asterids</taxon>
        <taxon>lamiids</taxon>
        <taxon>Solanales</taxon>
        <taxon>Solanaceae</taxon>
        <taxon>Solanoideae</taxon>
        <taxon>Datureae</taxon>
        <taxon>Datura</taxon>
    </lineage>
</organism>
<dbReference type="EMBL" id="JACEIK010000300">
    <property type="protein sequence ID" value="MCD7454397.1"/>
    <property type="molecule type" value="Genomic_DNA"/>
</dbReference>
<evidence type="ECO:0000313" key="2">
    <source>
        <dbReference type="Proteomes" id="UP000823775"/>
    </source>
</evidence>
<feature type="non-terminal residue" evidence="1">
    <location>
        <position position="60"/>
    </location>
</feature>
<dbReference type="Proteomes" id="UP000823775">
    <property type="component" value="Unassembled WGS sequence"/>
</dbReference>
<evidence type="ECO:0000313" key="1">
    <source>
        <dbReference type="EMBL" id="MCD7454397.1"/>
    </source>
</evidence>
<name>A0ABS8S642_DATST</name>
<gene>
    <name evidence="1" type="ORF">HAX54_024764</name>
</gene>
<comment type="caution">
    <text evidence="1">The sequence shown here is derived from an EMBL/GenBank/DDBJ whole genome shotgun (WGS) entry which is preliminary data.</text>
</comment>
<accession>A0ABS8S642</accession>
<protein>
    <submittedName>
        <fullName evidence="1">Uncharacterized protein</fullName>
    </submittedName>
</protein>
<reference evidence="1 2" key="1">
    <citation type="journal article" date="2021" name="BMC Genomics">
        <title>Datura genome reveals duplications of psychoactive alkaloid biosynthetic genes and high mutation rate following tissue culture.</title>
        <authorList>
            <person name="Rajewski A."/>
            <person name="Carter-House D."/>
            <person name="Stajich J."/>
            <person name="Litt A."/>
        </authorList>
    </citation>
    <scope>NUCLEOTIDE SEQUENCE [LARGE SCALE GENOMIC DNA]</scope>
    <source>
        <strain evidence="1">AR-01</strain>
    </source>
</reference>
<feature type="non-terminal residue" evidence="1">
    <location>
        <position position="1"/>
    </location>
</feature>
<keyword evidence="2" id="KW-1185">Reference proteome</keyword>
<sequence>EIPGFMKYLKDLMSKKRSVKNEIMDTADIVEDVVELKMEEECLSEVLPTIKVNCDIDDLK</sequence>
<proteinExistence type="predicted"/>